<dbReference type="EMBL" id="CCSE01000001">
    <property type="protein sequence ID" value="CEA03245.1"/>
    <property type="molecule type" value="Genomic_DNA"/>
</dbReference>
<dbReference type="Pfam" id="PF02566">
    <property type="entry name" value="OsmC"/>
    <property type="match status" value="1"/>
</dbReference>
<dbReference type="SUPFAM" id="SSF82784">
    <property type="entry name" value="OsmC-like"/>
    <property type="match status" value="1"/>
</dbReference>
<dbReference type="InterPro" id="IPR015946">
    <property type="entry name" value="KH_dom-like_a/b"/>
</dbReference>
<dbReference type="RefSeq" id="WP_035810813.1">
    <property type="nucleotide sequence ID" value="NZ_CCSE01000001.1"/>
</dbReference>
<dbReference type="PANTHER" id="PTHR34352:SF1">
    <property type="entry name" value="PROTEIN YHFA"/>
    <property type="match status" value="1"/>
</dbReference>
<dbReference type="InterPro" id="IPR036102">
    <property type="entry name" value="OsmC/Ohrsf"/>
</dbReference>
<gene>
    <name evidence="1" type="ORF">BN1048_02016</name>
</gene>
<name>A0A078MAA6_9STAP</name>
<sequence length="138" mass="14855">MKVHLNWQGKLKFESTGETTGYTVAMDANEAAGGDASAPSPMEMVLHGAAGCMAIDIGVILRHHMDKVTKLEIEADGERADTEPKYYKHITMNILIDGNITAKQAVRAAELSKDKYCSAVHSLVADVDINVILNGEAV</sequence>
<dbReference type="OrthoDB" id="9804010at2"/>
<evidence type="ECO:0000313" key="1">
    <source>
        <dbReference type="EMBL" id="CEA03245.1"/>
    </source>
</evidence>
<dbReference type="HOGENOM" id="CLU_114057_1_1_9"/>
<reference evidence="1 2" key="1">
    <citation type="submission" date="2014-07" db="EMBL/GenBank/DDBJ databases">
        <authorList>
            <person name="Urmite Genomes Urmite Genomes"/>
        </authorList>
    </citation>
    <scope>NUCLEOTIDE SEQUENCE [LARGE SCALE GENOMIC DNA]</scope>
    <source>
        <strain evidence="1 2">13MG44_air</strain>
    </source>
</reference>
<dbReference type="AlphaFoldDB" id="A0A078MAA6"/>
<dbReference type="Gene3D" id="3.30.300.20">
    <property type="match status" value="1"/>
</dbReference>
<dbReference type="eggNOG" id="COG1765">
    <property type="taxonomic scope" value="Bacteria"/>
</dbReference>
<keyword evidence="2" id="KW-1185">Reference proteome</keyword>
<accession>A0A078MAA6</accession>
<evidence type="ECO:0000313" key="2">
    <source>
        <dbReference type="Proteomes" id="UP000044136"/>
    </source>
</evidence>
<organism evidence="1 2">
    <name type="scientific">Jeotgalicoccus saudimassiliensis</name>
    <dbReference type="NCBI Taxonomy" id="1461582"/>
    <lineage>
        <taxon>Bacteria</taxon>
        <taxon>Bacillati</taxon>
        <taxon>Bacillota</taxon>
        <taxon>Bacilli</taxon>
        <taxon>Bacillales</taxon>
        <taxon>Staphylococcaceae</taxon>
        <taxon>Jeotgalicoccus</taxon>
    </lineage>
</organism>
<evidence type="ECO:0008006" key="3">
    <source>
        <dbReference type="Google" id="ProtNLM"/>
    </source>
</evidence>
<dbReference type="PANTHER" id="PTHR34352">
    <property type="entry name" value="PROTEIN YHFA"/>
    <property type="match status" value="1"/>
</dbReference>
<dbReference type="InterPro" id="IPR003718">
    <property type="entry name" value="OsmC/Ohr_fam"/>
</dbReference>
<proteinExistence type="predicted"/>
<dbReference type="STRING" id="1461582.BN1048_02016"/>
<protein>
    <recommendedName>
        <fullName evidence="3">Protein YhfA</fullName>
    </recommendedName>
</protein>
<dbReference type="Proteomes" id="UP000044136">
    <property type="component" value="Unassembled WGS sequence"/>
</dbReference>